<feature type="region of interest" description="Disordered" evidence="1">
    <location>
        <begin position="850"/>
        <end position="882"/>
    </location>
</feature>
<dbReference type="Proteomes" id="UP001337655">
    <property type="component" value="Unassembled WGS sequence"/>
</dbReference>
<dbReference type="CDD" id="cd22189">
    <property type="entry name" value="PGAP4-like_fungal"/>
    <property type="match status" value="1"/>
</dbReference>
<proteinExistence type="predicted"/>
<dbReference type="InterPro" id="IPR013785">
    <property type="entry name" value="Aldolase_TIM"/>
</dbReference>
<name>A0AAV9PLS6_9PEZI</name>
<dbReference type="Pfam" id="PF00724">
    <property type="entry name" value="Oxidored_FMN"/>
    <property type="match status" value="1"/>
</dbReference>
<dbReference type="AlphaFoldDB" id="A0AAV9PLS6"/>
<feature type="transmembrane region" description="Helical" evidence="2">
    <location>
        <begin position="38"/>
        <end position="60"/>
    </location>
</feature>
<sequence length="929" mass="103384">MPIRLTSPPRSLDLDLVKSRSNRRRLHDFSASSTAGRILICTILAGVVTLLYCWTTLWAAPQSWFFNADSAYEYRYTDHRLLESGAFIKAANASEHTTPARVSKNQPVMCVAMTTIKRKKTQYLSDAAGSMLVGLTPEERSAIEARLIFVDLNATLHPQWDDPWLDVFDWWGGYNVTDAEMDMLREYRAHEKIQAKGIFDYAYALSQCYNETTAPYIAMVEDDVAFADGWLAKTLDALATVRQKKAPWLYLRLFFTEWHLGWDADIDSLATNPWIWFVVPIISSLVTAAGLKFRCHYYRSSHDINHARCASLWILLCVTIPAIFTLLFLIRPDGFVPRTGVVRMDDKGCCTQALVYPREQVPALIQHLHDVKPGPTDLKIEKYANELGLARYALAPQVVQHIGLISTRGMPKKYTQQTWAFTFETQKAEKLAKEHAESARWGVWRAELNSDIHLLPLLDLAQALRKNMAPTTENVPAKGIPFWTPQHLLNPGTPLKPDAKLPTLFTPLTIRGNVLRNRIIVAPMCQYSTAPSGPDIGALTPYHITTLGHYALKGAGLVFIEASGVQPNGRISPNCPGIWSDDQIPGVKAVADMVRSQGALCGMQLAHAGRKSSTVPPFIAAQFKKGSVRATKENYGWPEDVVSASGGEDFVWDGKRSDDPEGGYYAPRALSKDEIKQLVQDWAAAAVRSVKAGVDVIEIHGAHGYLIHQFLSPITNQRTDDYGGSFENRTRLLVEIIKAIRAVIPESMPLFLRLSSTEWMDDTEPGKRNGSWDVDSTIRVSKIASDLGVDLLDVSSGGNHPQQKINMFDSKDYQTKIAAQIRRELREAGKPMLIGAVGLITEAEQARDIVSTSAEAEGQDSKHDGSTGEEAAAAEKMTDAKGGKTPMADCILVARQFMREPEWVLKVGWKLGVDLAWPNQFNRVRFPKL</sequence>
<protein>
    <submittedName>
        <fullName evidence="4">NADH-dependent flavin oxidoreductase</fullName>
        <ecNumber evidence="4">1.3.1.42</ecNumber>
    </submittedName>
</protein>
<dbReference type="PANTHER" id="PTHR43303">
    <property type="entry name" value="NADPH DEHYDROGENASE C23G7.10C-RELATED"/>
    <property type="match status" value="1"/>
</dbReference>
<dbReference type="GeneID" id="89922892"/>
<feature type="transmembrane region" description="Helical" evidence="2">
    <location>
        <begin position="312"/>
        <end position="330"/>
    </location>
</feature>
<evidence type="ECO:0000256" key="2">
    <source>
        <dbReference type="SAM" id="Phobius"/>
    </source>
</evidence>
<dbReference type="InterPro" id="IPR044152">
    <property type="entry name" value="YqjM-like"/>
</dbReference>
<evidence type="ECO:0000313" key="4">
    <source>
        <dbReference type="EMBL" id="KAK5174464.1"/>
    </source>
</evidence>
<keyword evidence="2" id="KW-0472">Membrane</keyword>
<keyword evidence="2" id="KW-0812">Transmembrane</keyword>
<dbReference type="GO" id="GO:0010181">
    <property type="term" value="F:FMN binding"/>
    <property type="evidence" value="ECO:0007669"/>
    <property type="project" value="InterPro"/>
</dbReference>
<dbReference type="Gene3D" id="3.20.20.70">
    <property type="entry name" value="Aldolase class I"/>
    <property type="match status" value="1"/>
</dbReference>
<reference evidence="4 5" key="1">
    <citation type="submission" date="2023-08" db="EMBL/GenBank/DDBJ databases">
        <title>Black Yeasts Isolated from many extreme environments.</title>
        <authorList>
            <person name="Coleine C."/>
            <person name="Stajich J.E."/>
            <person name="Selbmann L."/>
        </authorList>
    </citation>
    <scope>NUCLEOTIDE SEQUENCE [LARGE SCALE GENOMIC DNA]</scope>
    <source>
        <strain evidence="4 5">CCFEE 5935</strain>
    </source>
</reference>
<dbReference type="InterPro" id="IPR001155">
    <property type="entry name" value="OxRdtase_FMN_N"/>
</dbReference>
<feature type="transmembrane region" description="Helical" evidence="2">
    <location>
        <begin position="274"/>
        <end position="291"/>
    </location>
</feature>
<accession>A0AAV9PLS6</accession>
<dbReference type="SUPFAM" id="SSF51395">
    <property type="entry name" value="FMN-linked oxidoreductases"/>
    <property type="match status" value="1"/>
</dbReference>
<dbReference type="RefSeq" id="XP_064663133.1">
    <property type="nucleotide sequence ID" value="XM_064798806.1"/>
</dbReference>
<dbReference type="PANTHER" id="PTHR43303:SF2">
    <property type="entry name" value="INDOLEAMINE 2,3-DIOXYGENASE PYRROLE 2,3-DIOXYGENASE (AFU_ORTHOLOGUE AFUA_5G01450"/>
    <property type="match status" value="1"/>
</dbReference>
<gene>
    <name evidence="4" type="primary">OYE32_1</name>
    <name evidence="4" type="ORF">LTR77_001544</name>
</gene>
<organism evidence="4 5">
    <name type="scientific">Saxophila tyrrhenica</name>
    <dbReference type="NCBI Taxonomy" id="1690608"/>
    <lineage>
        <taxon>Eukaryota</taxon>
        <taxon>Fungi</taxon>
        <taxon>Dikarya</taxon>
        <taxon>Ascomycota</taxon>
        <taxon>Pezizomycotina</taxon>
        <taxon>Dothideomycetes</taxon>
        <taxon>Dothideomycetidae</taxon>
        <taxon>Mycosphaerellales</taxon>
        <taxon>Extremaceae</taxon>
        <taxon>Saxophila</taxon>
    </lineage>
</organism>
<evidence type="ECO:0000256" key="1">
    <source>
        <dbReference type="SAM" id="MobiDB-lite"/>
    </source>
</evidence>
<keyword evidence="2" id="KW-1133">Transmembrane helix</keyword>
<dbReference type="CDD" id="cd02932">
    <property type="entry name" value="OYE_YqiM_FMN"/>
    <property type="match status" value="1"/>
</dbReference>
<keyword evidence="5" id="KW-1185">Reference proteome</keyword>
<dbReference type="EC" id="1.3.1.42" evidence="4"/>
<feature type="domain" description="NADH:flavin oxidoreductase/NADH oxidase N-terminal" evidence="3">
    <location>
        <begin position="504"/>
        <end position="852"/>
    </location>
</feature>
<dbReference type="GO" id="GO:0003959">
    <property type="term" value="F:NADPH dehydrogenase activity"/>
    <property type="evidence" value="ECO:0007669"/>
    <property type="project" value="InterPro"/>
</dbReference>
<evidence type="ECO:0000313" key="5">
    <source>
        <dbReference type="Proteomes" id="UP001337655"/>
    </source>
</evidence>
<evidence type="ECO:0000259" key="3">
    <source>
        <dbReference type="Pfam" id="PF00724"/>
    </source>
</evidence>
<comment type="caution">
    <text evidence="4">The sequence shown here is derived from an EMBL/GenBank/DDBJ whole genome shotgun (WGS) entry which is preliminary data.</text>
</comment>
<dbReference type="GO" id="GO:0016629">
    <property type="term" value="F:12-oxophytodienoate reductase activity"/>
    <property type="evidence" value="ECO:0007669"/>
    <property type="project" value="UniProtKB-EC"/>
</dbReference>
<keyword evidence="4" id="KW-0560">Oxidoreductase</keyword>
<dbReference type="GO" id="GO:0050661">
    <property type="term" value="F:NADP binding"/>
    <property type="evidence" value="ECO:0007669"/>
    <property type="project" value="InterPro"/>
</dbReference>
<dbReference type="EMBL" id="JAVRRT010000002">
    <property type="protein sequence ID" value="KAK5174464.1"/>
    <property type="molecule type" value="Genomic_DNA"/>
</dbReference>